<evidence type="ECO:0000256" key="2">
    <source>
        <dbReference type="SAM" id="Phobius"/>
    </source>
</evidence>
<accession>A0A975HHM3</accession>
<organism evidence="4 5">
    <name type="scientific">Psychrosphaera ytuae</name>
    <dbReference type="NCBI Taxonomy" id="2820710"/>
    <lineage>
        <taxon>Bacteria</taxon>
        <taxon>Pseudomonadati</taxon>
        <taxon>Pseudomonadota</taxon>
        <taxon>Gammaproteobacteria</taxon>
        <taxon>Alteromonadales</taxon>
        <taxon>Pseudoalteromonadaceae</taxon>
        <taxon>Psychrosphaera</taxon>
    </lineage>
</organism>
<evidence type="ECO:0000313" key="4">
    <source>
        <dbReference type="EMBL" id="QTH63285.1"/>
    </source>
</evidence>
<feature type="transmembrane region" description="Helical" evidence="2">
    <location>
        <begin position="294"/>
        <end position="314"/>
    </location>
</feature>
<dbReference type="Pfam" id="PF00691">
    <property type="entry name" value="OmpA"/>
    <property type="match status" value="1"/>
</dbReference>
<protein>
    <submittedName>
        <fullName evidence="4">OmpA family protein</fullName>
    </submittedName>
</protein>
<reference evidence="4" key="1">
    <citation type="submission" date="2021-03" db="EMBL/GenBank/DDBJ databases">
        <title>Description of Psychrosphaera ytuae sp. nov. isolated from deep sea sediment of South China Sea.</title>
        <authorList>
            <person name="Zhang J."/>
            <person name="Xu X.-D."/>
        </authorList>
    </citation>
    <scope>NUCLEOTIDE SEQUENCE</scope>
    <source>
        <strain evidence="4">MTZ26</strain>
    </source>
</reference>
<dbReference type="InterPro" id="IPR036737">
    <property type="entry name" value="OmpA-like_sf"/>
</dbReference>
<dbReference type="RefSeq" id="WP_208831342.1">
    <property type="nucleotide sequence ID" value="NZ_CP072110.1"/>
</dbReference>
<name>A0A975HHM3_9GAMM</name>
<dbReference type="AlphaFoldDB" id="A0A975HHM3"/>
<dbReference type="PANTHER" id="PTHR30329">
    <property type="entry name" value="STATOR ELEMENT OF FLAGELLAR MOTOR COMPLEX"/>
    <property type="match status" value="1"/>
</dbReference>
<dbReference type="KEGG" id="psym:J1N51_11135"/>
<dbReference type="CDD" id="cd07185">
    <property type="entry name" value="OmpA_C-like"/>
    <property type="match status" value="1"/>
</dbReference>
<dbReference type="Proteomes" id="UP000682739">
    <property type="component" value="Chromosome"/>
</dbReference>
<dbReference type="Gene3D" id="3.30.1330.60">
    <property type="entry name" value="OmpA-like domain"/>
    <property type="match status" value="1"/>
</dbReference>
<dbReference type="GO" id="GO:0016020">
    <property type="term" value="C:membrane"/>
    <property type="evidence" value="ECO:0007669"/>
    <property type="project" value="UniProtKB-UniRule"/>
</dbReference>
<feature type="domain" description="OmpA-like" evidence="3">
    <location>
        <begin position="471"/>
        <end position="591"/>
    </location>
</feature>
<proteinExistence type="predicted"/>
<dbReference type="PROSITE" id="PS51123">
    <property type="entry name" value="OMPA_2"/>
    <property type="match status" value="1"/>
</dbReference>
<evidence type="ECO:0000313" key="5">
    <source>
        <dbReference type="Proteomes" id="UP000682739"/>
    </source>
</evidence>
<evidence type="ECO:0000256" key="1">
    <source>
        <dbReference type="PROSITE-ProRule" id="PRU00473"/>
    </source>
</evidence>
<dbReference type="EMBL" id="CP072110">
    <property type="protein sequence ID" value="QTH63285.1"/>
    <property type="molecule type" value="Genomic_DNA"/>
</dbReference>
<keyword evidence="2" id="KW-0812">Transmembrane</keyword>
<keyword evidence="2" id="KW-1133">Transmembrane helix</keyword>
<keyword evidence="5" id="KW-1185">Reference proteome</keyword>
<dbReference type="InterPro" id="IPR050330">
    <property type="entry name" value="Bact_OuterMem_StrucFunc"/>
</dbReference>
<gene>
    <name evidence="4" type="ORF">J1N51_11135</name>
</gene>
<dbReference type="PANTHER" id="PTHR30329:SF21">
    <property type="entry name" value="LIPOPROTEIN YIAD-RELATED"/>
    <property type="match status" value="1"/>
</dbReference>
<evidence type="ECO:0000259" key="3">
    <source>
        <dbReference type="PROSITE" id="PS51123"/>
    </source>
</evidence>
<keyword evidence="1 2" id="KW-0472">Membrane</keyword>
<dbReference type="SUPFAM" id="SSF103088">
    <property type="entry name" value="OmpA-like"/>
    <property type="match status" value="1"/>
</dbReference>
<dbReference type="InterPro" id="IPR006665">
    <property type="entry name" value="OmpA-like"/>
</dbReference>
<sequence>MEKPSSPVESQDSDQQELAQLRSIILGRDNVHIKSVLREDARHLVSEVITEAIFDRQKNDASLNNVLQPLVEESVQKSVTHHSDKMVSSLYPLMGNLVRKYVTAFLADFIERTNQLIENSLTIQSVKWRFEAKRAGMDYAQYVASQTFVYRVEHVFLIHGETGLLLNSVAHNNNLKSDADIISSMLTAINDFVGDSFLDSGDGQREQLQSVSTDNFNLLIKPGPKAIIVAAVIGHPPQQLSDQLQLTLEQIHSLYTDPLSDFEGDNEPFANTESALRECLLSQQKLEKQQNKKIPWYGLLISAAIVLLLVFLSYRQWLASELNERIQKISEQPGIILTNVDTPNNSEATITLLRDPSAISVSQWLEDQNIPLEQLTVIEKPYQSLESEIKLKKAQSVLAQYPELTLEQEQEQEQDALIINGQVSQAERVEISSLLTAIGFDIYADVKFAVPDEQSVIATSSDPKVLAMKYQDLVSQISAAQFNFEVNSSQLTAGMRLQLQLIADKITAMDQLASSLKYEFGLLIIGASDGSGSSQQNEQLSERRAKRVADYLQTLGINPNKLYIKGLGQINLDKVSEDSRTVLLNVVTTQK</sequence>